<dbReference type="SUPFAM" id="SSF51294">
    <property type="entry name" value="Hedgehog/intein (Hint) domain"/>
    <property type="match status" value="1"/>
</dbReference>
<evidence type="ECO:0000313" key="1">
    <source>
        <dbReference type="EMBL" id="KKK67082.1"/>
    </source>
</evidence>
<proteinExistence type="predicted"/>
<accession>A0A0F8XD27</accession>
<dbReference type="AlphaFoldDB" id="A0A0F8XD27"/>
<reference evidence="1" key="1">
    <citation type="journal article" date="2015" name="Nature">
        <title>Complex archaea that bridge the gap between prokaryotes and eukaryotes.</title>
        <authorList>
            <person name="Spang A."/>
            <person name="Saw J.H."/>
            <person name="Jorgensen S.L."/>
            <person name="Zaremba-Niedzwiedzka K."/>
            <person name="Martijn J."/>
            <person name="Lind A.E."/>
            <person name="van Eijk R."/>
            <person name="Schleper C."/>
            <person name="Guy L."/>
            <person name="Ettema T.J."/>
        </authorList>
    </citation>
    <scope>NUCLEOTIDE SEQUENCE</scope>
</reference>
<organism evidence="1">
    <name type="scientific">marine sediment metagenome</name>
    <dbReference type="NCBI Taxonomy" id="412755"/>
    <lineage>
        <taxon>unclassified sequences</taxon>
        <taxon>metagenomes</taxon>
        <taxon>ecological metagenomes</taxon>
    </lineage>
</organism>
<dbReference type="InterPro" id="IPR036844">
    <property type="entry name" value="Hint_dom_sf"/>
</dbReference>
<gene>
    <name evidence="1" type="ORF">LCGC14_2957620</name>
</gene>
<name>A0A0F8XD27_9ZZZZ</name>
<dbReference type="Gene3D" id="2.170.16.10">
    <property type="entry name" value="Hedgehog/Intein (Hint) domain"/>
    <property type="match status" value="1"/>
</dbReference>
<sequence>DVFSYHKGKGIIPTKITDHIHAGNKMVYEVKLRGGRSVSMTKCHNVFVKGEDKEPVEILLKDLIL</sequence>
<protein>
    <submittedName>
        <fullName evidence="1">Uncharacterized protein</fullName>
    </submittedName>
</protein>
<dbReference type="EMBL" id="LAZR01059778">
    <property type="protein sequence ID" value="KKK67082.1"/>
    <property type="molecule type" value="Genomic_DNA"/>
</dbReference>
<comment type="caution">
    <text evidence="1">The sequence shown here is derived from an EMBL/GenBank/DDBJ whole genome shotgun (WGS) entry which is preliminary data.</text>
</comment>
<feature type="non-terminal residue" evidence="1">
    <location>
        <position position="1"/>
    </location>
</feature>